<organism evidence="1 2">
    <name type="scientific">Piscinibacter sakaiensis</name>
    <name type="common">Ideonella sakaiensis</name>
    <dbReference type="NCBI Taxonomy" id="1547922"/>
    <lineage>
        <taxon>Bacteria</taxon>
        <taxon>Pseudomonadati</taxon>
        <taxon>Pseudomonadota</taxon>
        <taxon>Betaproteobacteria</taxon>
        <taxon>Burkholderiales</taxon>
        <taxon>Sphaerotilaceae</taxon>
        <taxon>Piscinibacter</taxon>
    </lineage>
</organism>
<proteinExistence type="predicted"/>
<accession>A0A0K8P2T3</accession>
<name>A0A0K8P2T3_PISS1</name>
<reference evidence="2" key="1">
    <citation type="submission" date="2015-07" db="EMBL/GenBank/DDBJ databases">
        <title>Discovery of a poly(ethylene terephthalate assimilation.</title>
        <authorList>
            <person name="Yoshida S."/>
            <person name="Hiraga K."/>
            <person name="Takehana T."/>
            <person name="Taniguchi I."/>
            <person name="Yamaji H."/>
            <person name="Maeda Y."/>
            <person name="Toyohara K."/>
            <person name="Miyamoto K."/>
            <person name="Kimura Y."/>
            <person name="Oda K."/>
        </authorList>
    </citation>
    <scope>NUCLEOTIDE SEQUENCE [LARGE SCALE GENOMIC DNA]</scope>
    <source>
        <strain evidence="2">NBRC 110686 / TISTR 2288 / 201-F6</strain>
    </source>
</reference>
<dbReference type="EMBL" id="BBYR01000039">
    <property type="protein sequence ID" value="GAP36941.1"/>
    <property type="molecule type" value="Genomic_DNA"/>
</dbReference>
<dbReference type="AlphaFoldDB" id="A0A0K8P2T3"/>
<sequence>MSTYVIWGEDDHQVRAKALATAYSTTAGSVKDKPKTIGGLDRLVFWGHGDVHRFCTLTADEFVAYVGEWRKKNPGLATVEMLTCNARHRQTGHSSYTDQVVTALSRKPKNQADKVKFRALPVATTASNKTCDWSILKWHPGSATWAYVAAPTKAVENHEDNHMHEAVAMLENFMLPRGTGIGYRQAYAGFSASKGITLQSPFAVKYKYDQKKVDTFNDTLKRVQKDAYIIAGTIGLLRWMLVDIN</sequence>
<comment type="caution">
    <text evidence="1">The sequence shown here is derived from an EMBL/GenBank/DDBJ whole genome shotgun (WGS) entry which is preliminary data.</text>
</comment>
<reference evidence="1 2" key="2">
    <citation type="journal article" date="2016" name="Science">
        <title>A bacterium that degrades and assimilates poly(ethylene terephthalate).</title>
        <authorList>
            <person name="Yoshida S."/>
            <person name="Hiraga K."/>
            <person name="Takehana T."/>
            <person name="Taniguchi I."/>
            <person name="Yamaji H."/>
            <person name="Maeda Y."/>
            <person name="Toyohara K."/>
            <person name="Miyamoto K."/>
            <person name="Kimura Y."/>
            <person name="Oda K."/>
        </authorList>
    </citation>
    <scope>NUCLEOTIDE SEQUENCE [LARGE SCALE GENOMIC DNA]</scope>
    <source>
        <strain evidence="2">NBRC 110686 / TISTR 2288 / 201-F6</strain>
    </source>
</reference>
<keyword evidence="2" id="KW-1185">Reference proteome</keyword>
<evidence type="ECO:0000313" key="1">
    <source>
        <dbReference type="EMBL" id="GAP36941.1"/>
    </source>
</evidence>
<evidence type="ECO:0000313" key="2">
    <source>
        <dbReference type="Proteomes" id="UP000037660"/>
    </source>
</evidence>
<dbReference type="Proteomes" id="UP000037660">
    <property type="component" value="Unassembled WGS sequence"/>
</dbReference>
<dbReference type="OrthoDB" id="9255854at2"/>
<dbReference type="RefSeq" id="WP_054020883.1">
    <property type="nucleotide sequence ID" value="NZ_BBYR01000039.1"/>
</dbReference>
<gene>
    <name evidence="1" type="ORF">ISF6_2781</name>
</gene>
<protein>
    <submittedName>
        <fullName evidence="1">Uncharacterized protein</fullName>
    </submittedName>
</protein>